<organism evidence="8 9">
    <name type="scientific">Candidatus Acidiferrum panamense</name>
    <dbReference type="NCBI Taxonomy" id="2741543"/>
    <lineage>
        <taxon>Bacteria</taxon>
        <taxon>Pseudomonadati</taxon>
        <taxon>Acidobacteriota</taxon>
        <taxon>Terriglobia</taxon>
        <taxon>Candidatus Acidiferrales</taxon>
        <taxon>Candidatus Acidiferrum</taxon>
    </lineage>
</organism>
<comment type="caution">
    <text evidence="8">The sequence shown here is derived from an EMBL/GenBank/DDBJ whole genome shotgun (WGS) entry which is preliminary data.</text>
</comment>
<dbReference type="EMBL" id="JACDQQ010000238">
    <property type="protein sequence ID" value="MBA0083810.1"/>
    <property type="molecule type" value="Genomic_DNA"/>
</dbReference>
<protein>
    <recommendedName>
        <fullName evidence="3">2-dehydropantoate 2-reductase</fullName>
        <ecNumber evidence="2">1.1.1.169</ecNumber>
    </recommendedName>
    <alternativeName>
        <fullName evidence="4">Ketopantoate reductase</fullName>
    </alternativeName>
</protein>
<dbReference type="GO" id="GO:0008677">
    <property type="term" value="F:2-dehydropantoate 2-reductase activity"/>
    <property type="evidence" value="ECO:0007669"/>
    <property type="project" value="UniProtKB-EC"/>
</dbReference>
<dbReference type="Gene3D" id="1.10.1040.10">
    <property type="entry name" value="N-(1-d-carboxylethyl)-l-norvaline Dehydrogenase, domain 2"/>
    <property type="match status" value="1"/>
</dbReference>
<dbReference type="EC" id="1.1.1.169" evidence="2"/>
<dbReference type="PANTHER" id="PTHR21708">
    <property type="entry name" value="PROBABLE 2-DEHYDROPANTOATE 2-REDUCTASE"/>
    <property type="match status" value="1"/>
</dbReference>
<dbReference type="InterPro" id="IPR051402">
    <property type="entry name" value="KPR-Related"/>
</dbReference>
<gene>
    <name evidence="8" type="ORF">HRJ53_02335</name>
</gene>
<dbReference type="SUPFAM" id="SSF48179">
    <property type="entry name" value="6-phosphogluconate dehydrogenase C-terminal domain-like"/>
    <property type="match status" value="1"/>
</dbReference>
<feature type="domain" description="Ketopantoate reductase N-terminal" evidence="6">
    <location>
        <begin position="3"/>
        <end position="87"/>
    </location>
</feature>
<evidence type="ECO:0000259" key="7">
    <source>
        <dbReference type="Pfam" id="PF08546"/>
    </source>
</evidence>
<evidence type="ECO:0000313" key="9">
    <source>
        <dbReference type="Proteomes" id="UP000567293"/>
    </source>
</evidence>
<dbReference type="InterPro" id="IPR013328">
    <property type="entry name" value="6PGD_dom2"/>
</dbReference>
<feature type="domain" description="Ketopantoate reductase C-terminal" evidence="7">
    <location>
        <begin position="116"/>
        <end position="240"/>
    </location>
</feature>
<evidence type="ECO:0000256" key="3">
    <source>
        <dbReference type="ARBA" id="ARBA00019465"/>
    </source>
</evidence>
<sequence>PASLPQFDFGIVSSKATQTRSAVAPVAHLFKTGAILSSQNGLGNEEVVAEIAQTCVMRGTTFMSGTRVTDTHVRYELDTATWMGPFEPTKTPFSLVEEAAALINSSGLKAVALEDARPAQWSKLIFNSSVNAVAALTGLPHSLHFAEERQFSDLGHLLHALIEEGKRVAEGLGVQLYEDPWEMNKVGAETDHPPSMLYDVRNKLETEVDFLGGAIAREALRAGIPAPLHTALYRLVKAKEVSWNFQGKERAVAK</sequence>
<dbReference type="Pfam" id="PF02558">
    <property type="entry name" value="ApbA"/>
    <property type="match status" value="1"/>
</dbReference>
<evidence type="ECO:0000256" key="1">
    <source>
        <dbReference type="ARBA" id="ARBA00004994"/>
    </source>
</evidence>
<evidence type="ECO:0000259" key="6">
    <source>
        <dbReference type="Pfam" id="PF02558"/>
    </source>
</evidence>
<dbReference type="SUPFAM" id="SSF51735">
    <property type="entry name" value="NAD(P)-binding Rossmann-fold domains"/>
    <property type="match status" value="1"/>
</dbReference>
<dbReference type="Pfam" id="PF08546">
    <property type="entry name" value="ApbA_C"/>
    <property type="match status" value="1"/>
</dbReference>
<accession>A0A7V8NM12</accession>
<keyword evidence="9" id="KW-1185">Reference proteome</keyword>
<proteinExistence type="predicted"/>
<evidence type="ECO:0000256" key="5">
    <source>
        <dbReference type="ARBA" id="ARBA00048793"/>
    </source>
</evidence>
<evidence type="ECO:0000256" key="4">
    <source>
        <dbReference type="ARBA" id="ARBA00032024"/>
    </source>
</evidence>
<dbReference type="InterPro" id="IPR013752">
    <property type="entry name" value="KPA_reductase"/>
</dbReference>
<evidence type="ECO:0000256" key="2">
    <source>
        <dbReference type="ARBA" id="ARBA00013014"/>
    </source>
</evidence>
<name>A0A7V8NM12_9BACT</name>
<reference evidence="8" key="1">
    <citation type="submission" date="2020-06" db="EMBL/GenBank/DDBJ databases">
        <title>Legume-microbial interactions unlock mineral nutrients during tropical forest succession.</title>
        <authorList>
            <person name="Epihov D.Z."/>
        </authorList>
    </citation>
    <scope>NUCLEOTIDE SEQUENCE [LARGE SCALE GENOMIC DNA]</scope>
    <source>
        <strain evidence="8">Pan2503</strain>
    </source>
</reference>
<dbReference type="PANTHER" id="PTHR21708:SF26">
    <property type="entry name" value="2-DEHYDROPANTOATE 2-REDUCTASE"/>
    <property type="match status" value="1"/>
</dbReference>
<feature type="non-terminal residue" evidence="8">
    <location>
        <position position="1"/>
    </location>
</feature>
<dbReference type="Proteomes" id="UP000567293">
    <property type="component" value="Unassembled WGS sequence"/>
</dbReference>
<dbReference type="GO" id="GO:0005737">
    <property type="term" value="C:cytoplasm"/>
    <property type="evidence" value="ECO:0007669"/>
    <property type="project" value="TreeGrafter"/>
</dbReference>
<dbReference type="AlphaFoldDB" id="A0A7V8NM12"/>
<dbReference type="InterPro" id="IPR036291">
    <property type="entry name" value="NAD(P)-bd_dom_sf"/>
</dbReference>
<evidence type="ECO:0000313" key="8">
    <source>
        <dbReference type="EMBL" id="MBA0083810.1"/>
    </source>
</evidence>
<comment type="catalytic activity">
    <reaction evidence="5">
        <text>(R)-pantoate + NADP(+) = 2-dehydropantoate + NADPH + H(+)</text>
        <dbReference type="Rhea" id="RHEA:16233"/>
        <dbReference type="ChEBI" id="CHEBI:11561"/>
        <dbReference type="ChEBI" id="CHEBI:15378"/>
        <dbReference type="ChEBI" id="CHEBI:15980"/>
        <dbReference type="ChEBI" id="CHEBI:57783"/>
        <dbReference type="ChEBI" id="CHEBI:58349"/>
        <dbReference type="EC" id="1.1.1.169"/>
    </reaction>
</comment>
<dbReference type="InterPro" id="IPR008927">
    <property type="entry name" value="6-PGluconate_DH-like_C_sf"/>
</dbReference>
<comment type="pathway">
    <text evidence="1">Cofactor biosynthesis; (R)-pantothenate biosynthesis; (R)-pantoate from 3-methyl-2-oxobutanoate: step 2/2.</text>
</comment>
<dbReference type="InterPro" id="IPR013332">
    <property type="entry name" value="KPR_N"/>
</dbReference>
<dbReference type="Gene3D" id="3.40.50.720">
    <property type="entry name" value="NAD(P)-binding Rossmann-like Domain"/>
    <property type="match status" value="1"/>
</dbReference>